<feature type="domain" description="Alpha-D-phosphohexomutase alpha/beta/alpha" evidence="6">
    <location>
        <begin position="280"/>
        <end position="379"/>
    </location>
</feature>
<dbReference type="AlphaFoldDB" id="A0A367CIW9"/>
<dbReference type="InterPro" id="IPR005846">
    <property type="entry name" value="A-D-PHexomutase_a/b/a-III"/>
</dbReference>
<proteinExistence type="inferred from homology"/>
<dbReference type="Gene3D" id="3.40.120.10">
    <property type="entry name" value="Alpha-D-Glucose-1,6-Bisphosphate, subunit A, domain 3"/>
    <property type="match status" value="3"/>
</dbReference>
<dbReference type="Pfam" id="PF02879">
    <property type="entry name" value="PGM_PMM_II"/>
    <property type="match status" value="1"/>
</dbReference>
<dbReference type="CDD" id="cd03089">
    <property type="entry name" value="PMM_PGM"/>
    <property type="match status" value="1"/>
</dbReference>
<dbReference type="RefSeq" id="WP_113845276.1">
    <property type="nucleotide sequence ID" value="NZ_LEPB01000001.1"/>
</dbReference>
<name>A0A367CIW9_9ENTE</name>
<comment type="cofactor">
    <cofactor evidence="1">
        <name>Mg(2+)</name>
        <dbReference type="ChEBI" id="CHEBI:18420"/>
    </cofactor>
</comment>
<evidence type="ECO:0000259" key="4">
    <source>
        <dbReference type="Pfam" id="PF02878"/>
    </source>
</evidence>
<dbReference type="PANTHER" id="PTHR42946">
    <property type="entry name" value="PHOSPHOHEXOSE MUTASE"/>
    <property type="match status" value="1"/>
</dbReference>
<evidence type="ECO:0000313" key="8">
    <source>
        <dbReference type="Proteomes" id="UP000252797"/>
    </source>
</evidence>
<protein>
    <submittedName>
        <fullName evidence="7">Phosphoglucomutase/phosphomannomutase</fullName>
    </submittedName>
</protein>
<sequence length="505" mass="55393">MSFMKALQNGSDIRGIAISTEEFDANLTAKEMEKISCGFVTWLKKANGRKYQDGKLTVGIGRDSRISGPLLKEALIKGLVDQGVNVIDFDLATTPAMFMATQFSQFQCDASVMLTASHLPFYFNGMKFFTMQGGAEKEDIAFILTKATEKNKNGYTGSVRKADLVTIYAKDLVQKIRNGIGTTNEKPLAGWKIIVDAGNGSGGFFAELVLEELGADTTGSQFLEPDGHFPNHIPNPDNQEAMASIKKAVLANKADLGVIFDTDVDRSAVVSGNGQVINRNNLIALLSMIVLNEHPGTTIVTNSPTSTHLQAFIESKGGKQDRYISGYRNVINRALALNESGVDAQLAIETSGHAAFKENYFLDDGAYVIAKILMLLPRLKEEQLTLEAIIQGLRQPVEVQEIRLGLTSDHPQQRGKEIIQRLSDALEKYPGMKLQPENQEGIRYDLKGVYGDGWFLLRPSLHEPLLVLQIENDIKGKNSTALQVLSRELATFPDVEPLILAEDEG</sequence>
<evidence type="ECO:0000259" key="6">
    <source>
        <dbReference type="Pfam" id="PF02880"/>
    </source>
</evidence>
<dbReference type="InterPro" id="IPR005841">
    <property type="entry name" value="Alpha-D-phosphohexomutase_SF"/>
</dbReference>
<organism evidence="7 8">
    <name type="scientific">Enterococcus durans</name>
    <dbReference type="NCBI Taxonomy" id="53345"/>
    <lineage>
        <taxon>Bacteria</taxon>
        <taxon>Bacillati</taxon>
        <taxon>Bacillota</taxon>
        <taxon>Bacilli</taxon>
        <taxon>Lactobacillales</taxon>
        <taxon>Enterococcaceae</taxon>
        <taxon>Enterococcus</taxon>
    </lineage>
</organism>
<comment type="caution">
    <text evidence="7">The sequence shown here is derived from an EMBL/GenBank/DDBJ whole genome shotgun (WGS) entry which is preliminary data.</text>
</comment>
<gene>
    <name evidence="7" type="ORF">EA71_00519</name>
</gene>
<dbReference type="InterPro" id="IPR005844">
    <property type="entry name" value="A-D-PHexomutase_a/b/a-I"/>
</dbReference>
<dbReference type="GO" id="GO:0004615">
    <property type="term" value="F:phosphomannomutase activity"/>
    <property type="evidence" value="ECO:0007669"/>
    <property type="project" value="TreeGrafter"/>
</dbReference>
<evidence type="ECO:0000256" key="2">
    <source>
        <dbReference type="ARBA" id="ARBA00010231"/>
    </source>
</evidence>
<feature type="domain" description="Alpha-D-phosphohexomutase alpha/beta/alpha" evidence="5">
    <location>
        <begin position="169"/>
        <end position="274"/>
    </location>
</feature>
<dbReference type="Pfam" id="PF02880">
    <property type="entry name" value="PGM_PMM_III"/>
    <property type="match status" value="1"/>
</dbReference>
<dbReference type="PRINTS" id="PR00509">
    <property type="entry name" value="PGMPMM"/>
</dbReference>
<reference evidence="7 8" key="1">
    <citation type="submission" date="2015-06" db="EMBL/GenBank/DDBJ databases">
        <title>The Genome Sequence of Enterococcus durans 4EA1.</title>
        <authorList>
            <consortium name="The Broad Institute Genomics Platform"/>
            <consortium name="The Broad Institute Genome Sequencing Center for Infectious Disease"/>
            <person name="Earl A.M."/>
            <person name="Van Tyne D."/>
            <person name="Lebreton F."/>
            <person name="Saavedra J.T."/>
            <person name="Gilmore M.S."/>
            <person name="Manson Mcguire A."/>
            <person name="Clock S."/>
            <person name="Crupain M."/>
            <person name="Rangan U."/>
            <person name="Young S."/>
            <person name="Abouelleil A."/>
            <person name="Cao P."/>
            <person name="Chapman S.B."/>
            <person name="Griggs A."/>
            <person name="Priest M."/>
            <person name="Shea T."/>
            <person name="Wortman J."/>
            <person name="Nusbaum C."/>
            <person name="Birren B."/>
        </authorList>
    </citation>
    <scope>NUCLEOTIDE SEQUENCE [LARGE SCALE GENOMIC DNA]</scope>
    <source>
        <strain evidence="7 8">4EA1</strain>
    </source>
</reference>
<dbReference type="InterPro" id="IPR050060">
    <property type="entry name" value="Phosphoglucosamine_mutase"/>
</dbReference>
<evidence type="ECO:0000313" key="7">
    <source>
        <dbReference type="EMBL" id="RCA12312.1"/>
    </source>
</evidence>
<dbReference type="EMBL" id="LEPB01000001">
    <property type="protein sequence ID" value="RCA12312.1"/>
    <property type="molecule type" value="Genomic_DNA"/>
</dbReference>
<dbReference type="PANTHER" id="PTHR42946:SF1">
    <property type="entry name" value="PHOSPHOGLUCOMUTASE (ALPHA-D-GLUCOSE-1,6-BISPHOSPHATE-DEPENDENT)"/>
    <property type="match status" value="1"/>
</dbReference>
<dbReference type="STRING" id="53345.LIU_03870"/>
<evidence type="ECO:0000256" key="3">
    <source>
        <dbReference type="ARBA" id="ARBA00022553"/>
    </source>
</evidence>
<dbReference type="InterPro" id="IPR005845">
    <property type="entry name" value="A-D-PHexomutase_a/b/a-II"/>
</dbReference>
<keyword evidence="3" id="KW-0597">Phosphoprotein</keyword>
<evidence type="ECO:0000256" key="1">
    <source>
        <dbReference type="ARBA" id="ARBA00001946"/>
    </source>
</evidence>
<dbReference type="Pfam" id="PF02878">
    <property type="entry name" value="PGM_PMM_I"/>
    <property type="match status" value="1"/>
</dbReference>
<evidence type="ECO:0000259" key="5">
    <source>
        <dbReference type="Pfam" id="PF02879"/>
    </source>
</evidence>
<dbReference type="Gene3D" id="3.30.310.50">
    <property type="entry name" value="Alpha-D-phosphohexomutase, C-terminal domain"/>
    <property type="match status" value="1"/>
</dbReference>
<comment type="similarity">
    <text evidence="2">Belongs to the phosphohexose mutase family.</text>
</comment>
<accession>A0A367CIW9</accession>
<dbReference type="FunFam" id="3.40.120.10:FF:000010">
    <property type="entry name" value="phosphomannomutase/phosphoglucomutase isoform X1"/>
    <property type="match status" value="1"/>
</dbReference>
<dbReference type="GO" id="GO:0005975">
    <property type="term" value="P:carbohydrate metabolic process"/>
    <property type="evidence" value="ECO:0007669"/>
    <property type="project" value="InterPro"/>
</dbReference>
<dbReference type="SUPFAM" id="SSF53738">
    <property type="entry name" value="Phosphoglucomutase, first 3 domains"/>
    <property type="match status" value="3"/>
</dbReference>
<dbReference type="InterPro" id="IPR016055">
    <property type="entry name" value="A-D-PHexomutase_a/b/a-I/II/III"/>
</dbReference>
<feature type="domain" description="Alpha-D-phosphohexomutase alpha/beta/alpha" evidence="4">
    <location>
        <begin position="8"/>
        <end position="152"/>
    </location>
</feature>
<dbReference type="Proteomes" id="UP000252797">
    <property type="component" value="Unassembled WGS sequence"/>
</dbReference>